<dbReference type="OrthoDB" id="6579831at2"/>
<dbReference type="UniPathway" id="UPA00002">
    <property type="reaction ID" value="UER00468"/>
</dbReference>
<dbReference type="GO" id="GO:0004139">
    <property type="term" value="F:deoxyribose-phosphate aldolase activity"/>
    <property type="evidence" value="ECO:0007669"/>
    <property type="project" value="UniProtKB-UniRule"/>
</dbReference>
<evidence type="ECO:0000313" key="9">
    <source>
        <dbReference type="Proteomes" id="UP000011863"/>
    </source>
</evidence>
<feature type="active site" description="Proton donor/acceptor" evidence="7">
    <location>
        <position position="192"/>
    </location>
</feature>
<evidence type="ECO:0000313" key="8">
    <source>
        <dbReference type="EMBL" id="BAN02610.1"/>
    </source>
</evidence>
<accession>A0A6C7E861</accession>
<comment type="function">
    <text evidence="6 7">Catalyzes a reversible aldol reaction between acetaldehyde and D-glyceraldehyde 3-phosphate to generate 2-deoxy-D-ribose 5-phosphate.</text>
</comment>
<feature type="active site" description="Proton donor/acceptor" evidence="7">
    <location>
        <position position="100"/>
    </location>
</feature>
<sequence>MADGDATHLDAATFAAFVDHTLLKPEATRAQIVDLCAEAVELRTAAVCTNGLWVPTVAAELAGSDVAVCSVVGFPLGAMSNTSVAAETRDAVDSGAVEIDMVIAVGHLRAHDDRAAAEAVAAVRAAAPDATLKVILETAILSDDEIVRACRLSVGAGADFVKTSTGFNTAGGATEAAVRLMRDTVGPDIGVKASGGIRSLADVEAMLAAGASRLGMSATAQVIAELEDRH</sequence>
<dbReference type="PANTHER" id="PTHR10889:SF1">
    <property type="entry name" value="DEOXYRIBOSE-PHOSPHATE ALDOLASE"/>
    <property type="match status" value="1"/>
</dbReference>
<dbReference type="PANTHER" id="PTHR10889">
    <property type="entry name" value="DEOXYRIBOSE-PHOSPHATE ALDOLASE"/>
    <property type="match status" value="1"/>
</dbReference>
<dbReference type="GO" id="GO:0005737">
    <property type="term" value="C:cytoplasm"/>
    <property type="evidence" value="ECO:0007669"/>
    <property type="project" value="UniProtKB-SubCell"/>
</dbReference>
<keyword evidence="9" id="KW-1185">Reference proteome</keyword>
<evidence type="ECO:0000256" key="3">
    <source>
        <dbReference type="ARBA" id="ARBA00023239"/>
    </source>
</evidence>
<dbReference type="KEGG" id="aym:YM304_22960"/>
<dbReference type="GO" id="GO:0009264">
    <property type="term" value="P:deoxyribonucleotide catabolic process"/>
    <property type="evidence" value="ECO:0007669"/>
    <property type="project" value="UniProtKB-UniRule"/>
</dbReference>
<dbReference type="CDD" id="cd00959">
    <property type="entry name" value="DeoC"/>
    <property type="match status" value="1"/>
</dbReference>
<evidence type="ECO:0000256" key="4">
    <source>
        <dbReference type="ARBA" id="ARBA00023270"/>
    </source>
</evidence>
<keyword evidence="2 7" id="KW-0963">Cytoplasm</keyword>
<keyword evidence="4 7" id="KW-0704">Schiff base</keyword>
<dbReference type="SUPFAM" id="SSF51569">
    <property type="entry name" value="Aldolase"/>
    <property type="match status" value="1"/>
</dbReference>
<dbReference type="FunFam" id="3.20.20.70:FF:000044">
    <property type="entry name" value="Deoxyribose-phosphate aldolase"/>
    <property type="match status" value="1"/>
</dbReference>
<name>A0A6C7E861_ILUCY</name>
<dbReference type="Gene3D" id="3.20.20.70">
    <property type="entry name" value="Aldolase class I"/>
    <property type="match status" value="1"/>
</dbReference>
<keyword evidence="3 7" id="KW-0456">Lyase</keyword>
<dbReference type="EMBL" id="AP012057">
    <property type="protein sequence ID" value="BAN02610.1"/>
    <property type="molecule type" value="Genomic_DNA"/>
</dbReference>
<dbReference type="SMART" id="SM01133">
    <property type="entry name" value="DeoC"/>
    <property type="match status" value="1"/>
</dbReference>
<protein>
    <recommendedName>
        <fullName evidence="7">Deoxyribose-phosphate aldolase</fullName>
        <shortName evidence="7">DERA</shortName>
        <ecNumber evidence="7">4.1.2.4</ecNumber>
    </recommendedName>
    <alternativeName>
        <fullName evidence="7">2-deoxy-D-ribose 5-phosphate aldolase</fullName>
    </alternativeName>
    <alternativeName>
        <fullName evidence="7">Phosphodeoxyriboaldolase</fullName>
        <shortName evidence="7">Deoxyriboaldolase</shortName>
    </alternativeName>
</protein>
<comment type="subcellular location">
    <subcellularLocation>
        <location evidence="7">Cytoplasm</location>
    </subcellularLocation>
</comment>
<evidence type="ECO:0000256" key="2">
    <source>
        <dbReference type="ARBA" id="ARBA00022490"/>
    </source>
</evidence>
<dbReference type="InterPro" id="IPR011343">
    <property type="entry name" value="DeoC"/>
</dbReference>
<evidence type="ECO:0000256" key="1">
    <source>
        <dbReference type="ARBA" id="ARBA00010936"/>
    </source>
</evidence>
<comment type="pathway">
    <text evidence="7">Carbohydrate degradation; 2-deoxy-D-ribose 1-phosphate degradation; D-glyceraldehyde 3-phosphate and acetaldehyde from 2-deoxy-alpha-D-ribose 1-phosphate: step 2/2.</text>
</comment>
<proteinExistence type="inferred from homology"/>
<dbReference type="InterPro" id="IPR028581">
    <property type="entry name" value="DeoC_typeI"/>
</dbReference>
<feature type="active site" description="Schiff-base intermediate with acetaldehyde" evidence="7">
    <location>
        <position position="162"/>
    </location>
</feature>
<dbReference type="GO" id="GO:0016052">
    <property type="term" value="P:carbohydrate catabolic process"/>
    <property type="evidence" value="ECO:0007669"/>
    <property type="project" value="TreeGrafter"/>
</dbReference>
<organism evidence="8 9">
    <name type="scientific">Ilumatobacter coccineus (strain NBRC 103263 / KCTC 29153 / YM16-304)</name>
    <dbReference type="NCBI Taxonomy" id="1313172"/>
    <lineage>
        <taxon>Bacteria</taxon>
        <taxon>Bacillati</taxon>
        <taxon>Actinomycetota</taxon>
        <taxon>Acidimicrobiia</taxon>
        <taxon>Acidimicrobiales</taxon>
        <taxon>Ilumatobacteraceae</taxon>
        <taxon>Ilumatobacter</taxon>
    </lineage>
</organism>
<evidence type="ECO:0000256" key="6">
    <source>
        <dbReference type="ARBA" id="ARBA00056337"/>
    </source>
</evidence>
<gene>
    <name evidence="7 8" type="primary">deoC</name>
    <name evidence="8" type="synonym">dra</name>
    <name evidence="8" type="ORF">YM304_22960</name>
</gene>
<dbReference type="Pfam" id="PF01791">
    <property type="entry name" value="DeoC"/>
    <property type="match status" value="1"/>
</dbReference>
<reference evidence="8 9" key="1">
    <citation type="journal article" date="2013" name="Int. J. Syst. Evol. Microbiol.">
        <title>Ilumatobacter nonamiense sp. nov. and Ilumatobacter coccineum sp. nov., isolated from seashore sand.</title>
        <authorList>
            <person name="Matsumoto A."/>
            <person name="Kasai H."/>
            <person name="Matsuo Y."/>
            <person name="Shizuri Y."/>
            <person name="Ichikawa N."/>
            <person name="Fujita N."/>
            <person name="Omura S."/>
            <person name="Takahashi Y."/>
        </authorList>
    </citation>
    <scope>NUCLEOTIDE SEQUENCE [LARGE SCALE GENOMIC DNA]</scope>
    <source>
        <strain evidence="9">NBRC 103263 / KCTC 29153 / YM16-304</strain>
    </source>
</reference>
<dbReference type="RefSeq" id="WP_015441857.1">
    <property type="nucleotide sequence ID" value="NC_020520.1"/>
</dbReference>
<dbReference type="GO" id="GO:0006018">
    <property type="term" value="P:2-deoxyribose 1-phosphate catabolic process"/>
    <property type="evidence" value="ECO:0007669"/>
    <property type="project" value="UniProtKB-UniRule"/>
</dbReference>
<dbReference type="PIRSF" id="PIRSF001357">
    <property type="entry name" value="DeoC"/>
    <property type="match status" value="1"/>
</dbReference>
<dbReference type="EC" id="4.1.2.4" evidence="7"/>
<dbReference type="InterPro" id="IPR013785">
    <property type="entry name" value="Aldolase_TIM"/>
</dbReference>
<evidence type="ECO:0000256" key="7">
    <source>
        <dbReference type="HAMAP-Rule" id="MF_00114"/>
    </source>
</evidence>
<evidence type="ECO:0000256" key="5">
    <source>
        <dbReference type="ARBA" id="ARBA00048791"/>
    </source>
</evidence>
<dbReference type="HAMAP" id="MF_00114">
    <property type="entry name" value="DeoC_type1"/>
    <property type="match status" value="1"/>
</dbReference>
<dbReference type="InterPro" id="IPR002915">
    <property type="entry name" value="DeoC/FbaB/LacD_aldolase"/>
</dbReference>
<comment type="similarity">
    <text evidence="1 7">Belongs to the DeoC/FbaB aldolase family. DeoC type 1 subfamily.</text>
</comment>
<comment type="catalytic activity">
    <reaction evidence="5 7">
        <text>2-deoxy-D-ribose 5-phosphate = D-glyceraldehyde 3-phosphate + acetaldehyde</text>
        <dbReference type="Rhea" id="RHEA:12821"/>
        <dbReference type="ChEBI" id="CHEBI:15343"/>
        <dbReference type="ChEBI" id="CHEBI:59776"/>
        <dbReference type="ChEBI" id="CHEBI:62877"/>
        <dbReference type="EC" id="4.1.2.4"/>
    </reaction>
</comment>
<dbReference type="AlphaFoldDB" id="A0A6C7E861"/>
<dbReference type="Proteomes" id="UP000011863">
    <property type="component" value="Chromosome"/>
</dbReference>
<dbReference type="NCBIfam" id="TIGR00126">
    <property type="entry name" value="deoC"/>
    <property type="match status" value="1"/>
</dbReference>